<accession>A0AA47NQD7</accession>
<dbReference type="PANTHER" id="PTHR31912:SF34">
    <property type="entry name" value="NOTOCHORD-RELATED PROTEIN"/>
    <property type="match status" value="1"/>
</dbReference>
<organism evidence="1 2">
    <name type="scientific">Merluccius polli</name>
    <name type="common">Benguela hake</name>
    <name type="synonym">Merluccius cadenati</name>
    <dbReference type="NCBI Taxonomy" id="89951"/>
    <lineage>
        <taxon>Eukaryota</taxon>
        <taxon>Metazoa</taxon>
        <taxon>Chordata</taxon>
        <taxon>Craniata</taxon>
        <taxon>Vertebrata</taxon>
        <taxon>Euteleostomi</taxon>
        <taxon>Actinopterygii</taxon>
        <taxon>Neopterygii</taxon>
        <taxon>Teleostei</taxon>
        <taxon>Neoteleostei</taxon>
        <taxon>Acanthomorphata</taxon>
        <taxon>Zeiogadaria</taxon>
        <taxon>Gadariae</taxon>
        <taxon>Gadiformes</taxon>
        <taxon>Gadoidei</taxon>
        <taxon>Merlucciidae</taxon>
        <taxon>Merluccius</taxon>
    </lineage>
</organism>
<dbReference type="AlphaFoldDB" id="A0AA47NQD7"/>
<name>A0AA47NQD7_MERPO</name>
<gene>
    <name evidence="1" type="ORF">N1851_029941</name>
</gene>
<protein>
    <recommendedName>
        <fullName evidence="3">C2H2-type domain-containing protein</fullName>
    </recommendedName>
</protein>
<evidence type="ECO:0008006" key="3">
    <source>
        <dbReference type="Google" id="ProtNLM"/>
    </source>
</evidence>
<proteinExistence type="predicted"/>
<keyword evidence="2" id="KW-1185">Reference proteome</keyword>
<evidence type="ECO:0000313" key="2">
    <source>
        <dbReference type="Proteomes" id="UP001174136"/>
    </source>
</evidence>
<evidence type="ECO:0000313" key="1">
    <source>
        <dbReference type="EMBL" id="KAK0134446.1"/>
    </source>
</evidence>
<dbReference type="EMBL" id="JAOPHQ010005705">
    <property type="protein sequence ID" value="KAK0134446.1"/>
    <property type="molecule type" value="Genomic_DNA"/>
</dbReference>
<dbReference type="PANTHER" id="PTHR31912">
    <property type="entry name" value="IP13529P"/>
    <property type="match status" value="1"/>
</dbReference>
<dbReference type="Proteomes" id="UP001174136">
    <property type="component" value="Unassembled WGS sequence"/>
</dbReference>
<comment type="caution">
    <text evidence="1">The sequence shown here is derived from an EMBL/GenBank/DDBJ whole genome shotgun (WGS) entry which is preliminary data.</text>
</comment>
<sequence length="819" mass="93588">MICFICKSCHSNTNVLVRHLKLIHGLCPGRTLRLKCGEARCAHVSGTFSGFRKHMKRVHEQSALNDEVLEINRCGSNDLLVDVNAVVPVMQPDLLVSGTSSSLLRSGEYVHNMCASVVAELQSVGIGQGNVHNLVCSLEEVVNGIQDQIKETVLSCLSDGQIVEKVEQTLGHLDNPFTQLNSVAKRRQYFSKKWGVVAPVKKLLGSRFDNRWNKNTGTFDQVLVSDTLAYVPLLLTLQSVFKQSSIIDMFTSVQSSSNLYSDLRDGAYFMKHPLFSKDIPSLQIQLFYDDFEPCNPLGSKKGAHKLGAIYFTLRNFPPRYNSCLANIHLCMLFHTQDIKKYGFATILEPLVNDLKILETDGIDIPGLGGLINGSIFQVTGDNLGLHGLFGYVESFSAKNCCRFCLTEREDYQKVFSEDHPNMRLRTKELHSDHCQLIKASPEQGHVYGVKSECLLNSLKYFHIVDNYAVDVMHDILEGVAQFEVKLTLKYIAEKSISFKEITLEASDDRIKSFNYGYIERRNQPSALKLEDASNDLGLYAIQSWCLLRNIPLMFGDVVERNDRHWNLLLLLLQIVNIVFSPYLTKGMTVYLKYLIVEHHQLFKQLFPGKNLLPKHHTMIHYPRCIQHIGPIIHVWCMRYEGKHNYFKKQKKCFKNLTWSLAKKHQNYMAYHWERCSKERLIVGPGKKKPVSSFPAKEQLSCILSLSFTKTVRSVKWVKYYGTEFRTNLVICSAVLNDMPVFQKIKAIVVKDDNVFLIVTKLETVCFDEHVYAFSVSVPREELHSVIDVSVLAYHKPFDLQMAHNMEDNKWFIVPYCHFL</sequence>
<reference evidence="1" key="1">
    <citation type="journal article" date="2023" name="Front. Mar. Sci.">
        <title>A new Merluccius polli reference genome to investigate the effects of global change in West African waters.</title>
        <authorList>
            <person name="Mateo J.L."/>
            <person name="Blanco-Fernandez C."/>
            <person name="Garcia-Vazquez E."/>
            <person name="Machado-Schiaffino G."/>
        </authorList>
    </citation>
    <scope>NUCLEOTIDE SEQUENCE</scope>
    <source>
        <strain evidence="1">C29</strain>
        <tissue evidence="1">Fin</tissue>
    </source>
</reference>